<protein>
    <submittedName>
        <fullName evidence="1">Uncharacterized protein</fullName>
    </submittedName>
</protein>
<proteinExistence type="predicted"/>
<accession>A0ACC2XPG5</accession>
<evidence type="ECO:0000313" key="2">
    <source>
        <dbReference type="Proteomes" id="UP001243375"/>
    </source>
</evidence>
<keyword evidence="2" id="KW-1185">Reference proteome</keyword>
<comment type="caution">
    <text evidence="1">The sequence shown here is derived from an EMBL/GenBank/DDBJ whole genome shotgun (WGS) entry which is preliminary data.</text>
</comment>
<evidence type="ECO:0000313" key="1">
    <source>
        <dbReference type="EMBL" id="KAJ9125510.1"/>
    </source>
</evidence>
<reference evidence="1" key="1">
    <citation type="submission" date="2023-04" db="EMBL/GenBank/DDBJ databases">
        <title>Draft Genome sequencing of Naganishia species isolated from polar environments using Oxford Nanopore Technology.</title>
        <authorList>
            <person name="Leo P."/>
            <person name="Venkateswaran K."/>
        </authorList>
    </citation>
    <scope>NUCLEOTIDE SEQUENCE</scope>
    <source>
        <strain evidence="1">MNA-CCFEE 5425</strain>
    </source>
</reference>
<organism evidence="1 2">
    <name type="scientific">Naganishia vaughanmartiniae</name>
    <dbReference type="NCBI Taxonomy" id="1424756"/>
    <lineage>
        <taxon>Eukaryota</taxon>
        <taxon>Fungi</taxon>
        <taxon>Dikarya</taxon>
        <taxon>Basidiomycota</taxon>
        <taxon>Agaricomycotina</taxon>
        <taxon>Tremellomycetes</taxon>
        <taxon>Filobasidiales</taxon>
        <taxon>Filobasidiaceae</taxon>
        <taxon>Naganishia</taxon>
    </lineage>
</organism>
<dbReference type="EMBL" id="JASBWU010000001">
    <property type="protein sequence ID" value="KAJ9125510.1"/>
    <property type="molecule type" value="Genomic_DNA"/>
</dbReference>
<dbReference type="Proteomes" id="UP001243375">
    <property type="component" value="Unassembled WGS sequence"/>
</dbReference>
<sequence>MDVSHGQIAFAASGSRDHKQIFSHTPPHHIGRLDTLFLLPVWAAASLVLIGLTLAYRPVSSWMKKTFGKRKTYAPFFEDEEDDGQAAPTATYMPSKGLFNDFKAHVDDIGRYIFGFELARLACLMALLGLSIYATIYAEAPTLPKNQVGPAGIDNGSLDILKKKHSKHRKNKHRNNSTLNDLSTQEWAEFSVSVFYMYCAILSFSLLCLKTKSRLRSAIFVHSHFLLIAAWILYVYRDLYPLATFNLISVDTLHVAPWVTWSRVAILSFAAIVLPLFRPRHYRPVDPSEPQTEAHPEQVASIISLLTFQFVNPLIRKAQKMDSLPYDDLPPMTDYDRARYLSEKHMSKLDPIRRKQKGLPPRHLFVGLAHTFWKEYLVMAFLMVVKCVMDFASPIGINQLLNYLQSNGEHAQIRPIVWVLWLFLGPVLGSMAFHTYIFITTRCLVRTEAIFSQLIFDHSLRVRMQDDERQEDVPILGTATPVIIVEDTNGVAHGHTIIEAENAGDAAIHPVQSNVTQDDGSSTNSNVNPAETHATAKSGSMLGRINTLISTDIDNIIEASWSSLIGMLILVLTLPIPGLLARLLNTVQGQLMAATDARVGEITEAMGAVRMLKMFGWEVKSKERIDEKREKELKISRKKQIISQLVDTSNYILPVVTTVVTFMLYTVVQKRALTAGKVFSSIAVFDLIREQLHQVTWFVTCVIQGKVSIERVDDFLNKTELLEYLEKPKLPYQPTEIDTNQEIVVHHGLFKWQRPESTSERQFQLKIDDLRFPRGKISVIAGPTGCGKTSLLLGLLGEMIFEPLEQDGYFVLPRSGGIALATQDPWVSAGSIRSNIVFGSPFDLDRYNAVLKACAFETDIKLMPDGDMTEVGEAGRTLSGGQKARLSLARCVYSSQDIILMDDVLSALDTHTSKHIVDTLFNGDLVKDRTVVLVTHHIQLLREVASFIVHLSSDGTIASQGDLESALLHDPELKHELEEDERELEKEDPSEKEEDEELADKDTKPVTKLVVDEEKAVGRIQFKTLSIFLQALGGVIFWVLWPLGCLLGELVIASSPLVLGRWASAYNTAKDPRDVSVGYWLGLYTLLVGGQCILWNITNVSFIFAGIKASRTMHERLVKYIFGTNLRFYDATPVGRIVSRFTKDIKTIDGSFQRLFVALVELSISLLLRFCYLLYFVPKFSIVAIVLGFIGAMLGNAYIHCQICVKREMSNAKSPVFSQLNSAIAGVISIRAYGVQTAFRTDTQGKLDKYTRTATTFYNLNRWVSFRIDVLGGLLASGLAAYLVYAHHNMDPAIVGFSLTIAVSVSQIILYWVRISNEFEVSANSIERLQDYCTIDQEPAHVREKEPPAAWPTSGEVVLEHLSARYSEDGPTVLDDISLSVPSGSRIGIVGRTGSGKSTTALALLRLIPTTGSVIIDGIDTKDINLDDLRSRLALVMQDPTLLSGSLRFNLDPYDMYEDHELNAAMSASGLSATRQSKDGVSTPMALTLDTAIASGGSNLSQGQRQLVALARALVRQAKILIMDEATASVDFETDTLVQQAIKKLEGVTILTIAHRLDTIIEYDKILVLDAGKKMEYDSPSNLLKNPDSFFRRLVENSGHKELLFSLAENNQSR</sequence>
<gene>
    <name evidence="1" type="ORF">QFC22_000471</name>
</gene>
<name>A0ACC2XPG5_9TREE</name>